<dbReference type="Proteomes" id="UP000297031">
    <property type="component" value="Chromosome"/>
</dbReference>
<dbReference type="Pfam" id="PF08281">
    <property type="entry name" value="Sigma70_r4_2"/>
    <property type="match status" value="1"/>
</dbReference>
<feature type="domain" description="RNA polymerase sigma-70 region 2" evidence="5">
    <location>
        <begin position="32"/>
        <end position="93"/>
    </location>
</feature>
<evidence type="ECO:0000259" key="5">
    <source>
        <dbReference type="Pfam" id="PF04542"/>
    </source>
</evidence>
<keyword evidence="8" id="KW-1185">Reference proteome</keyword>
<evidence type="ECO:0000256" key="3">
    <source>
        <dbReference type="ARBA" id="ARBA00023082"/>
    </source>
</evidence>
<feature type="domain" description="RNA polymerase sigma factor 70 region 4 type 2" evidence="6">
    <location>
        <begin position="129"/>
        <end position="174"/>
    </location>
</feature>
<dbReference type="InterPro" id="IPR014284">
    <property type="entry name" value="RNA_pol_sigma-70_dom"/>
</dbReference>
<organism evidence="7 8">
    <name type="scientific">Muribaculum gordoncarteri</name>
    <dbReference type="NCBI Taxonomy" id="2530390"/>
    <lineage>
        <taxon>Bacteria</taxon>
        <taxon>Pseudomonadati</taxon>
        <taxon>Bacteroidota</taxon>
        <taxon>Bacteroidia</taxon>
        <taxon>Bacteroidales</taxon>
        <taxon>Muribaculaceae</taxon>
        <taxon>Muribaculum</taxon>
    </lineage>
</organism>
<dbReference type="InterPro" id="IPR039425">
    <property type="entry name" value="RNA_pol_sigma-70-like"/>
</dbReference>
<dbReference type="InterPro" id="IPR013325">
    <property type="entry name" value="RNA_pol_sigma_r2"/>
</dbReference>
<dbReference type="EMBL" id="CP039393">
    <property type="protein sequence ID" value="QCD36096.1"/>
    <property type="molecule type" value="Genomic_DNA"/>
</dbReference>
<dbReference type="AlphaFoldDB" id="A0A4P7VLY1"/>
<evidence type="ECO:0000256" key="4">
    <source>
        <dbReference type="ARBA" id="ARBA00023163"/>
    </source>
</evidence>
<dbReference type="Pfam" id="PF04542">
    <property type="entry name" value="Sigma70_r2"/>
    <property type="match status" value="1"/>
</dbReference>
<evidence type="ECO:0000313" key="7">
    <source>
        <dbReference type="EMBL" id="QCD36096.1"/>
    </source>
</evidence>
<dbReference type="PANTHER" id="PTHR43133">
    <property type="entry name" value="RNA POLYMERASE ECF-TYPE SIGMA FACTO"/>
    <property type="match status" value="1"/>
</dbReference>
<dbReference type="GO" id="GO:0003677">
    <property type="term" value="F:DNA binding"/>
    <property type="evidence" value="ECO:0007669"/>
    <property type="project" value="InterPro"/>
</dbReference>
<dbReference type="NCBIfam" id="TIGR02937">
    <property type="entry name" value="sigma70-ECF"/>
    <property type="match status" value="1"/>
</dbReference>
<protein>
    <submittedName>
        <fullName evidence="7">Sigma-70 family RNA polymerase sigma factor</fullName>
    </submittedName>
</protein>
<evidence type="ECO:0000313" key="8">
    <source>
        <dbReference type="Proteomes" id="UP000297031"/>
    </source>
</evidence>
<comment type="similarity">
    <text evidence="1">Belongs to the sigma-70 factor family. ECF subfamily.</text>
</comment>
<dbReference type="Gene3D" id="1.10.10.10">
    <property type="entry name" value="Winged helix-like DNA-binding domain superfamily/Winged helix DNA-binding domain"/>
    <property type="match status" value="1"/>
</dbReference>
<dbReference type="InterPro" id="IPR013249">
    <property type="entry name" value="RNA_pol_sigma70_r4_t2"/>
</dbReference>
<keyword evidence="4" id="KW-0804">Transcription</keyword>
<dbReference type="InterPro" id="IPR007627">
    <property type="entry name" value="RNA_pol_sigma70_r2"/>
</dbReference>
<dbReference type="InterPro" id="IPR036388">
    <property type="entry name" value="WH-like_DNA-bd_sf"/>
</dbReference>
<dbReference type="GO" id="GO:0006352">
    <property type="term" value="P:DNA-templated transcription initiation"/>
    <property type="evidence" value="ECO:0007669"/>
    <property type="project" value="InterPro"/>
</dbReference>
<keyword evidence="3" id="KW-0731">Sigma factor</keyword>
<dbReference type="RefSeq" id="WP_136410647.1">
    <property type="nucleotide sequence ID" value="NZ_CP039393.1"/>
</dbReference>
<evidence type="ECO:0000259" key="6">
    <source>
        <dbReference type="Pfam" id="PF08281"/>
    </source>
</evidence>
<accession>A0A4P7VLY1</accession>
<reference evidence="7 8" key="1">
    <citation type="submission" date="2019-02" db="EMBL/GenBank/DDBJ databases">
        <title>Isolation and identification of novel species under the genus Muribaculum.</title>
        <authorList>
            <person name="Miyake S."/>
            <person name="Ding Y."/>
            <person name="Low A."/>
            <person name="Soh M."/>
            <person name="Seedorf H."/>
        </authorList>
    </citation>
    <scope>NUCLEOTIDE SEQUENCE [LARGE SCALE GENOMIC DNA]</scope>
    <source>
        <strain evidence="7 8">TLL-A4</strain>
    </source>
</reference>
<sequence length="185" mass="21803">METNNIAGVMPECQCFRSDSSDDVIAKAYVGHRDGILRYIHSAINNRAEAEDLTQDVFLRILDYRMLINEATIKFFMYKIARNLICDYLRRHQVRQECYDYMYYNVSSRETESADCLAIAKDIASLERDIIARLSPQRRAAYRMKRFGLMTCNEIACRLKLSARTVENHYRHACLEIRDYMKRCI</sequence>
<name>A0A4P7VLY1_9BACT</name>
<evidence type="ECO:0000256" key="2">
    <source>
        <dbReference type="ARBA" id="ARBA00023015"/>
    </source>
</evidence>
<dbReference type="KEGG" id="mgod:E7746_09490"/>
<dbReference type="InterPro" id="IPR013324">
    <property type="entry name" value="RNA_pol_sigma_r3/r4-like"/>
</dbReference>
<dbReference type="Gene3D" id="1.10.1740.10">
    <property type="match status" value="1"/>
</dbReference>
<dbReference type="PANTHER" id="PTHR43133:SF46">
    <property type="entry name" value="RNA POLYMERASE SIGMA-70 FACTOR ECF SUBFAMILY"/>
    <property type="match status" value="1"/>
</dbReference>
<gene>
    <name evidence="7" type="ORF">E7746_09490</name>
</gene>
<keyword evidence="2" id="KW-0805">Transcription regulation</keyword>
<evidence type="ECO:0000256" key="1">
    <source>
        <dbReference type="ARBA" id="ARBA00010641"/>
    </source>
</evidence>
<proteinExistence type="inferred from homology"/>
<dbReference type="SUPFAM" id="SSF88946">
    <property type="entry name" value="Sigma2 domain of RNA polymerase sigma factors"/>
    <property type="match status" value="1"/>
</dbReference>
<dbReference type="GO" id="GO:0016987">
    <property type="term" value="F:sigma factor activity"/>
    <property type="evidence" value="ECO:0007669"/>
    <property type="project" value="UniProtKB-KW"/>
</dbReference>
<dbReference type="OrthoDB" id="1034453at2"/>
<dbReference type="SUPFAM" id="SSF88659">
    <property type="entry name" value="Sigma3 and sigma4 domains of RNA polymerase sigma factors"/>
    <property type="match status" value="1"/>
</dbReference>